<gene>
    <name evidence="1" type="ORF">C4N18_06400</name>
</gene>
<evidence type="ECO:0000313" key="1">
    <source>
        <dbReference type="EMBL" id="AVQ30858.1"/>
    </source>
</evidence>
<keyword evidence="2" id="KW-1185">Reference proteome</keyword>
<name>A0ABM6U3G0_FUSVA</name>
<evidence type="ECO:0000313" key="2">
    <source>
        <dbReference type="Proteomes" id="UP000241238"/>
    </source>
</evidence>
<dbReference type="EMBL" id="CP028103">
    <property type="protein sequence ID" value="AVQ30858.1"/>
    <property type="molecule type" value="Genomic_DNA"/>
</dbReference>
<sequence length="76" mass="9214">MKEITNLDIIFEMYEKPYIKKEEEEKSSYHEITNFDIIFYISKKIEEKTEMMKKLEKNKSDEMKSSFFNGRLGTSK</sequence>
<protein>
    <submittedName>
        <fullName evidence="1">Uncharacterized protein</fullName>
    </submittedName>
</protein>
<accession>A0ABM6U3G0</accession>
<organism evidence="1 2">
    <name type="scientific">Fusobacterium varium ATCC 27725</name>
    <dbReference type="NCBI Taxonomy" id="469618"/>
    <lineage>
        <taxon>Bacteria</taxon>
        <taxon>Fusobacteriati</taxon>
        <taxon>Fusobacteriota</taxon>
        <taxon>Fusobacteriia</taxon>
        <taxon>Fusobacteriales</taxon>
        <taxon>Fusobacteriaceae</taxon>
        <taxon>Fusobacterium</taxon>
    </lineage>
</organism>
<dbReference type="Proteomes" id="UP000241238">
    <property type="component" value="Chromosome"/>
</dbReference>
<reference evidence="2" key="1">
    <citation type="journal article" date="2018" name="MSphere">
        <title>Fusobacterium Genomics Using MinION and Illumina Sequencing Enables Genome Completion and Correction.</title>
        <authorList>
            <person name="Todd S.M."/>
            <person name="Settlage R.E."/>
            <person name="Lahmers K.K."/>
            <person name="Slade D.J."/>
        </authorList>
    </citation>
    <scope>NUCLEOTIDE SEQUENCE [LARGE SCALE GENOMIC DNA]</scope>
    <source>
        <strain evidence="2">ATCC 27725</strain>
    </source>
</reference>
<dbReference type="RefSeq" id="WP_005949782.1">
    <property type="nucleotide sequence ID" value="NZ_CP028103.1"/>
</dbReference>
<proteinExistence type="predicted"/>
<dbReference type="GeneID" id="77467618"/>